<comment type="caution">
    <text evidence="1">The sequence shown here is derived from an EMBL/GenBank/DDBJ whole genome shotgun (WGS) entry which is preliminary data.</text>
</comment>
<reference evidence="1" key="1">
    <citation type="submission" date="2021-06" db="EMBL/GenBank/DDBJ databases">
        <title>Comparative genomics, transcriptomics and evolutionary studies reveal genomic signatures of adaptation to plant cell wall in hemibiotrophic fungi.</title>
        <authorList>
            <consortium name="DOE Joint Genome Institute"/>
            <person name="Baroncelli R."/>
            <person name="Diaz J.F."/>
            <person name="Benocci T."/>
            <person name="Peng M."/>
            <person name="Battaglia E."/>
            <person name="Haridas S."/>
            <person name="Andreopoulos W."/>
            <person name="Labutti K."/>
            <person name="Pangilinan J."/>
            <person name="Floch G.L."/>
            <person name="Makela M.R."/>
            <person name="Henrissat B."/>
            <person name="Grigoriev I.V."/>
            <person name="Crouch J.A."/>
            <person name="De Vries R.P."/>
            <person name="Sukno S.A."/>
            <person name="Thon M.R."/>
        </authorList>
    </citation>
    <scope>NUCLEOTIDE SEQUENCE</scope>
    <source>
        <strain evidence="1">CBS 125086</strain>
    </source>
</reference>
<name>A0AAD8PMF7_9PEZI</name>
<proteinExistence type="predicted"/>
<dbReference type="AlphaFoldDB" id="A0AAD8PMF7"/>
<organism evidence="1 2">
    <name type="scientific">Colletotrichum navitas</name>
    <dbReference type="NCBI Taxonomy" id="681940"/>
    <lineage>
        <taxon>Eukaryota</taxon>
        <taxon>Fungi</taxon>
        <taxon>Dikarya</taxon>
        <taxon>Ascomycota</taxon>
        <taxon>Pezizomycotina</taxon>
        <taxon>Sordariomycetes</taxon>
        <taxon>Hypocreomycetidae</taxon>
        <taxon>Glomerellales</taxon>
        <taxon>Glomerellaceae</taxon>
        <taxon>Colletotrichum</taxon>
        <taxon>Colletotrichum graminicola species complex</taxon>
    </lineage>
</organism>
<gene>
    <name evidence="1" type="ORF">LY79DRAFT_643021</name>
</gene>
<feature type="non-terminal residue" evidence="1">
    <location>
        <position position="103"/>
    </location>
</feature>
<sequence length="103" mass="11640">FSTLDGNGILCPNLGARLRFQNFQTAIITKLREQVSASTLNPTNHSDYRKIKKGLPLNQKIEYADAWSVVFRICCDQRTFFKDDRNGGNCAQRRQGQATGECI</sequence>
<dbReference type="Proteomes" id="UP001230504">
    <property type="component" value="Unassembled WGS sequence"/>
</dbReference>
<dbReference type="EMBL" id="JAHLJV010000116">
    <property type="protein sequence ID" value="KAK1570010.1"/>
    <property type="molecule type" value="Genomic_DNA"/>
</dbReference>
<protein>
    <submittedName>
        <fullName evidence="1">Uncharacterized protein</fullName>
    </submittedName>
</protein>
<accession>A0AAD8PMF7</accession>
<dbReference type="RefSeq" id="XP_060408196.1">
    <property type="nucleotide sequence ID" value="XM_060562390.1"/>
</dbReference>
<keyword evidence="2" id="KW-1185">Reference proteome</keyword>
<dbReference type="GeneID" id="85446630"/>
<evidence type="ECO:0000313" key="1">
    <source>
        <dbReference type="EMBL" id="KAK1570010.1"/>
    </source>
</evidence>
<evidence type="ECO:0000313" key="2">
    <source>
        <dbReference type="Proteomes" id="UP001230504"/>
    </source>
</evidence>